<name>A0ACC2IPA7_9PLEO</name>
<dbReference type="Proteomes" id="UP001153331">
    <property type="component" value="Unassembled WGS sequence"/>
</dbReference>
<proteinExistence type="predicted"/>
<organism evidence="1 2">
    <name type="scientific">Boeremia exigua</name>
    <dbReference type="NCBI Taxonomy" id="749465"/>
    <lineage>
        <taxon>Eukaryota</taxon>
        <taxon>Fungi</taxon>
        <taxon>Dikarya</taxon>
        <taxon>Ascomycota</taxon>
        <taxon>Pezizomycotina</taxon>
        <taxon>Dothideomycetes</taxon>
        <taxon>Pleosporomycetidae</taxon>
        <taxon>Pleosporales</taxon>
        <taxon>Pleosporineae</taxon>
        <taxon>Didymellaceae</taxon>
        <taxon>Boeremia</taxon>
    </lineage>
</organism>
<dbReference type="EMBL" id="JAPHNI010000068">
    <property type="protein sequence ID" value="KAJ8117065.1"/>
    <property type="molecule type" value="Genomic_DNA"/>
</dbReference>
<sequence length="482" mass="53697">MAPSAIDLTEASPQDFIHPDDLRTKFSSAMSVMYRNEVPLYGDLIRVVESVNAETLRESMDPKITAIRNGDIASERLHLERHGAIRLGTEQELQTIRRVFAIIGLFPVGYYDLSIAGLPMHATCFRPTSLSALERNPFRVFTTLLRPALLKDAEARDLATTLLSKRNIFSPELMKLLDATERQNNKLRSCDAEVFVQEAMKIFGWRPVAAAPKAVYQKLKEEHPILADIACFHTAHINHLTPRTLNIVAAQDQMKAEGLQIKERIEGPPFRRCPVLLRQTSFLALEESINFPGDGFLEKGHHRARFGEIEERGAAVTDKGRALYDELLYDAMKKISNSSLDMNASQKDNILADTFASFPDTWDELRRQGLAYFTFHPSASAKEATIPAAASLDDLVSRGIVLAEPITYEDFLPLSAAGIFQSNLSDSRKAKKCPIKALPDQVGLERALGCRVTDVNRAYAEAQERSLRKCAVQLGLAEGAFI</sequence>
<accession>A0ACC2IPA7</accession>
<keyword evidence="2" id="KW-1185">Reference proteome</keyword>
<gene>
    <name evidence="1" type="ORF">OPT61_g1660</name>
</gene>
<comment type="caution">
    <text evidence="1">The sequence shown here is derived from an EMBL/GenBank/DDBJ whole genome shotgun (WGS) entry which is preliminary data.</text>
</comment>
<evidence type="ECO:0000313" key="2">
    <source>
        <dbReference type="Proteomes" id="UP001153331"/>
    </source>
</evidence>
<evidence type="ECO:0000313" key="1">
    <source>
        <dbReference type="EMBL" id="KAJ8117065.1"/>
    </source>
</evidence>
<reference evidence="1" key="1">
    <citation type="submission" date="2022-11" db="EMBL/GenBank/DDBJ databases">
        <title>Genome Sequence of Boeremia exigua.</title>
        <authorList>
            <person name="Buettner E."/>
        </authorList>
    </citation>
    <scope>NUCLEOTIDE SEQUENCE</scope>
    <source>
        <strain evidence="1">CU02</strain>
    </source>
</reference>
<protein>
    <submittedName>
        <fullName evidence="1">Uncharacterized protein</fullName>
    </submittedName>
</protein>